<evidence type="ECO:0000259" key="3">
    <source>
        <dbReference type="Pfam" id="PF01709"/>
    </source>
</evidence>
<evidence type="ECO:0000259" key="4">
    <source>
        <dbReference type="Pfam" id="PF20772"/>
    </source>
</evidence>
<evidence type="ECO:0000313" key="5">
    <source>
        <dbReference type="EMBL" id="CAD8602913.1"/>
    </source>
</evidence>
<gene>
    <name evidence="5" type="ORF">CPEL01642_LOCUS6246</name>
</gene>
<sequence>MREINRGMSSFVVVVAALAAFTPPATLQSTCLSYPCRETFTVHGQDSFRFVRSSPIVMGRKFENNKLKMAKTALAYAKKASYIGKKVCMAVKAGGDDPDTNRALASVMKEANALDVPKDVVERNIKKAMDPAGAADFKELTYEAYGFGGVGLIINALSDNNNRATADVNMIVSKTGCKSASSGSVAFNFQRKGRLTLNKAIDEEELLDLAIEAGCDGDVELAEADNEGRGDSDEVACVVLTEAAELGALQAALQEQDIPCSGSLVQVPLTLVECSDEDAEANFKAIDRLEELDDVTNVEHNMQLA</sequence>
<dbReference type="InterPro" id="IPR029072">
    <property type="entry name" value="YebC-like"/>
</dbReference>
<feature type="chain" id="PRO_5030623107" evidence="2">
    <location>
        <begin position="28"/>
        <end position="305"/>
    </location>
</feature>
<name>A0A7S0L731_9EUKA</name>
<dbReference type="InterPro" id="IPR048300">
    <property type="entry name" value="TACO1_YebC-like_2nd/3rd_dom"/>
</dbReference>
<comment type="similarity">
    <text evidence="1">Belongs to the TACO1 family.</text>
</comment>
<proteinExistence type="inferred from homology"/>
<dbReference type="EMBL" id="HBEY01012914">
    <property type="protein sequence ID" value="CAD8602913.1"/>
    <property type="molecule type" value="Transcribed_RNA"/>
</dbReference>
<dbReference type="InterPro" id="IPR002876">
    <property type="entry name" value="Transcrip_reg_TACO1-like"/>
</dbReference>
<dbReference type="Gene3D" id="1.10.10.200">
    <property type="match status" value="1"/>
</dbReference>
<dbReference type="InterPro" id="IPR017856">
    <property type="entry name" value="Integrase-like_N"/>
</dbReference>
<feature type="domain" description="TACO1/YebC-like N-terminal" evidence="4">
    <location>
        <begin position="60"/>
        <end position="128"/>
    </location>
</feature>
<keyword evidence="2" id="KW-0732">Signal</keyword>
<protein>
    <submittedName>
        <fullName evidence="5">Uncharacterized protein</fullName>
    </submittedName>
</protein>
<dbReference type="PANTHER" id="PTHR12532:SF0">
    <property type="entry name" value="TRANSLATIONAL ACTIVATOR OF CYTOCHROME C OXIDASE 1"/>
    <property type="match status" value="1"/>
</dbReference>
<organism evidence="5">
    <name type="scientific">Coccolithus braarudii</name>
    <dbReference type="NCBI Taxonomy" id="221442"/>
    <lineage>
        <taxon>Eukaryota</taxon>
        <taxon>Haptista</taxon>
        <taxon>Haptophyta</taxon>
        <taxon>Prymnesiophyceae</taxon>
        <taxon>Coccolithales</taxon>
        <taxon>Coccolithaceae</taxon>
        <taxon>Coccolithus</taxon>
    </lineage>
</organism>
<accession>A0A7S0L731</accession>
<dbReference type="PANTHER" id="PTHR12532">
    <property type="entry name" value="TRANSLATIONAL ACTIVATOR OF CYTOCHROME C OXIDASE 1"/>
    <property type="match status" value="1"/>
</dbReference>
<feature type="domain" description="TACO1/YebC-like second and third" evidence="3">
    <location>
        <begin position="137"/>
        <end position="302"/>
    </location>
</feature>
<evidence type="ECO:0000256" key="1">
    <source>
        <dbReference type="ARBA" id="ARBA00008724"/>
    </source>
</evidence>
<dbReference type="Pfam" id="PF20772">
    <property type="entry name" value="TACO1_YebC_N"/>
    <property type="match status" value="1"/>
</dbReference>
<dbReference type="GO" id="GO:0005737">
    <property type="term" value="C:cytoplasm"/>
    <property type="evidence" value="ECO:0007669"/>
    <property type="project" value="UniProtKB-ARBA"/>
</dbReference>
<dbReference type="SUPFAM" id="SSF75625">
    <property type="entry name" value="YebC-like"/>
    <property type="match status" value="1"/>
</dbReference>
<feature type="signal peptide" evidence="2">
    <location>
        <begin position="1"/>
        <end position="27"/>
    </location>
</feature>
<dbReference type="Gene3D" id="3.30.70.980">
    <property type="match status" value="2"/>
</dbReference>
<dbReference type="InterPro" id="IPR026564">
    <property type="entry name" value="Transcrip_reg_TACO1-like_dom3"/>
</dbReference>
<reference evidence="5" key="1">
    <citation type="submission" date="2021-01" db="EMBL/GenBank/DDBJ databases">
        <authorList>
            <person name="Corre E."/>
            <person name="Pelletier E."/>
            <person name="Niang G."/>
            <person name="Scheremetjew M."/>
            <person name="Finn R."/>
            <person name="Kale V."/>
            <person name="Holt S."/>
            <person name="Cochrane G."/>
            <person name="Meng A."/>
            <person name="Brown T."/>
            <person name="Cohen L."/>
        </authorList>
    </citation>
    <scope>NUCLEOTIDE SEQUENCE</scope>
    <source>
        <strain evidence="5">PLY182g</strain>
    </source>
</reference>
<dbReference type="Pfam" id="PF01709">
    <property type="entry name" value="Transcrip_reg"/>
    <property type="match status" value="1"/>
</dbReference>
<evidence type="ECO:0000256" key="2">
    <source>
        <dbReference type="SAM" id="SignalP"/>
    </source>
</evidence>
<dbReference type="AlphaFoldDB" id="A0A7S0L731"/>
<dbReference type="HAMAP" id="MF_00693">
    <property type="entry name" value="Transcrip_reg_TACO1"/>
    <property type="match status" value="1"/>
</dbReference>
<dbReference type="InterPro" id="IPR049083">
    <property type="entry name" value="TACO1_YebC_N"/>
</dbReference>